<reference evidence="3 4" key="1">
    <citation type="submission" date="2019-12" db="EMBL/GenBank/DDBJ databases">
        <title>A genome sequence resource for the geographically widespread anthracnose pathogen Colletotrichum asianum.</title>
        <authorList>
            <person name="Meng Y."/>
        </authorList>
    </citation>
    <scope>NUCLEOTIDE SEQUENCE [LARGE SCALE GENOMIC DNA]</scope>
    <source>
        <strain evidence="3 4">ICMP 18580</strain>
    </source>
</reference>
<evidence type="ECO:0000313" key="3">
    <source>
        <dbReference type="EMBL" id="KAF0330739.1"/>
    </source>
</evidence>
<protein>
    <recommendedName>
        <fullName evidence="2">Trichothecene 3-O-acetyltransferase-like N-terminal domain-containing protein</fullName>
    </recommendedName>
</protein>
<accession>A0A8H3WPN7</accession>
<dbReference type="InterPro" id="IPR050317">
    <property type="entry name" value="Plant_Fungal_Acyltransferase"/>
</dbReference>
<evidence type="ECO:0000259" key="2">
    <source>
        <dbReference type="Pfam" id="PF22664"/>
    </source>
</evidence>
<keyword evidence="4" id="KW-1185">Reference proteome</keyword>
<comment type="caution">
    <text evidence="3">The sequence shown here is derived from an EMBL/GenBank/DDBJ whole genome shotgun (WGS) entry which is preliminary data.</text>
</comment>
<dbReference type="EMBL" id="WOWK01000006">
    <property type="protein sequence ID" value="KAF0330739.1"/>
    <property type="molecule type" value="Genomic_DNA"/>
</dbReference>
<feature type="domain" description="Trichothecene 3-O-acetyltransferase-like N-terminal" evidence="2">
    <location>
        <begin position="43"/>
        <end position="189"/>
    </location>
</feature>
<gene>
    <name evidence="3" type="ORF">GQ607_002143</name>
</gene>
<organism evidence="3 4">
    <name type="scientific">Colletotrichum asianum</name>
    <dbReference type="NCBI Taxonomy" id="702518"/>
    <lineage>
        <taxon>Eukaryota</taxon>
        <taxon>Fungi</taxon>
        <taxon>Dikarya</taxon>
        <taxon>Ascomycota</taxon>
        <taxon>Pezizomycotina</taxon>
        <taxon>Sordariomycetes</taxon>
        <taxon>Hypocreomycetidae</taxon>
        <taxon>Glomerellales</taxon>
        <taxon>Glomerellaceae</taxon>
        <taxon>Colletotrichum</taxon>
        <taxon>Colletotrichum gloeosporioides species complex</taxon>
    </lineage>
</organism>
<evidence type="ECO:0000313" key="4">
    <source>
        <dbReference type="Proteomes" id="UP000434172"/>
    </source>
</evidence>
<proteinExistence type="predicted"/>
<dbReference type="PANTHER" id="PTHR31642">
    <property type="entry name" value="TRICHOTHECENE 3-O-ACETYLTRANSFERASE"/>
    <property type="match status" value="1"/>
</dbReference>
<name>A0A8H3WPN7_9PEZI</name>
<dbReference type="Gene3D" id="3.30.559.10">
    <property type="entry name" value="Chloramphenicol acetyltransferase-like domain"/>
    <property type="match status" value="2"/>
</dbReference>
<dbReference type="AlphaFoldDB" id="A0A8H3WPN7"/>
<dbReference type="GO" id="GO:0044550">
    <property type="term" value="P:secondary metabolite biosynthetic process"/>
    <property type="evidence" value="ECO:0007669"/>
    <property type="project" value="TreeGrafter"/>
</dbReference>
<dbReference type="Pfam" id="PF02458">
    <property type="entry name" value="Transferase"/>
    <property type="match status" value="1"/>
</dbReference>
<sequence length="470" mass="52240">MSTNATNVQTYWIRPYQPEGSSRDQIWALSDYDHTMPAFNIPIVAVYSCSLDGAEKGSLIENLKSSLEQTLGQYIQFGGKLQINDETGQYTIKTSDNDAVELSVKHHDEPDDDYVLSYASLERQAFPPMLLDGKKLLPRIMTEKQTLTQHGDFVEDDAPVAMFMITFILGGLVFGIGLHHLATDVSGLDGFLQSWATNNRNLINGLPLAPFDDSILDRALLTHSGSPPDMNRWTELDQKVKFVKLLDEIPQPPPPDFKMPDTSEVLFHFPKSNMVKLKAAASRQMQKLGCPPTIPSWHSAGAASHLAKYYIGNVAMHGRPELTFDEVVASDAFPRLAAMVRATNVEVDDGLYKSAVEWVASVPDKRRIALNMNAFLGPDVASTSWQGLSAHQTWDFGFGTPKAIRWPKPDIDGFVFYFPARNTGDPDEGVQLVVCLEDSAMQRLLKDQEWLNYAVARGPRSCFDLDVAEA</sequence>
<dbReference type="PANTHER" id="PTHR31642:SF310">
    <property type="entry name" value="FATTY ALCOHOL:CAFFEOYL-COA ACYLTRANSFERASE"/>
    <property type="match status" value="1"/>
</dbReference>
<dbReference type="InterPro" id="IPR023213">
    <property type="entry name" value="CAT-like_dom_sf"/>
</dbReference>
<dbReference type="GO" id="GO:0016747">
    <property type="term" value="F:acyltransferase activity, transferring groups other than amino-acyl groups"/>
    <property type="evidence" value="ECO:0007669"/>
    <property type="project" value="TreeGrafter"/>
</dbReference>
<dbReference type="Proteomes" id="UP000434172">
    <property type="component" value="Unassembled WGS sequence"/>
</dbReference>
<dbReference type="InterPro" id="IPR054710">
    <property type="entry name" value="Tri101-like_N"/>
</dbReference>
<keyword evidence="1" id="KW-0808">Transferase</keyword>
<evidence type="ECO:0000256" key="1">
    <source>
        <dbReference type="ARBA" id="ARBA00022679"/>
    </source>
</evidence>
<dbReference type="OrthoDB" id="4795434at2759"/>
<dbReference type="Pfam" id="PF22664">
    <property type="entry name" value="TRI-like_N"/>
    <property type="match status" value="1"/>
</dbReference>